<dbReference type="GeneID" id="105305290"/>
<dbReference type="Proteomes" id="UP000515202">
    <property type="component" value="Unplaced"/>
</dbReference>
<dbReference type="InterPro" id="IPR012677">
    <property type="entry name" value="Nucleotide-bd_a/b_plait_sf"/>
</dbReference>
<dbReference type="GO" id="GO:0005694">
    <property type="term" value="C:chromosome"/>
    <property type="evidence" value="ECO:0007669"/>
    <property type="project" value="UniProtKB-SubCell"/>
</dbReference>
<dbReference type="SUPFAM" id="SSF54928">
    <property type="entry name" value="RNA-binding domain, RBD"/>
    <property type="match status" value="1"/>
</dbReference>
<feature type="compositionally biased region" description="Basic and acidic residues" evidence="21">
    <location>
        <begin position="129"/>
        <end position="140"/>
    </location>
</feature>
<keyword evidence="11" id="KW-0832">Ubl conjugation</keyword>
<evidence type="ECO:0000256" key="17">
    <source>
        <dbReference type="ARBA" id="ARBA00059578"/>
    </source>
</evidence>
<evidence type="ECO:0000256" key="11">
    <source>
        <dbReference type="ARBA" id="ARBA00022843"/>
    </source>
</evidence>
<comment type="subunit">
    <text evidence="18">The NELF complex is composed of NELFA, NELFB, NELFCD and NELFE. Interacts with NELFB.</text>
</comment>
<evidence type="ECO:0000313" key="23">
    <source>
        <dbReference type="Proteomes" id="UP000515202"/>
    </source>
</evidence>
<sequence length="413" mass="46498">MLLISSSVFRCSESAVRVPVPPLRFGPRGCHTNPSGGTTMLVIPPGLSEEEEALQKKFNKLKKKKKALLALKKQSSSSTASQGGVKRSLSEQPVVDTATATEQAKQLVKSGAISAIKAETKNSGFKRSRTLEGKLKDPEKGPVPTFQPFQRSISADDDLQESSRRPQRKSLYESFVSSSDRLRELGPDGDEAEGPGAGDVPPRSFDWGYEERGGARSSVSPPRSRSRDRSRERNRDRDRDRERDRDRDRERDRDRDRDRERDRDRDRERDRDRDREGPFRRSDSFPERRAPRKGNTLYVYGEDMTPTLLRGAFSPFGNIIDLSMDPPRNCAFVTYEKMESADQAVAELNGTQVESVQLKVSIARKQPMLDAATGKSVWGSLAVQNSPKGCHRDKRTQIVYSDDVYKENLVDGF</sequence>
<keyword evidence="10" id="KW-0013">ADP-ribosylation</keyword>
<dbReference type="Pfam" id="PF00076">
    <property type="entry name" value="RRM_1"/>
    <property type="match status" value="1"/>
</dbReference>
<feature type="compositionally biased region" description="Basic and acidic residues" evidence="21">
    <location>
        <begin position="225"/>
        <end position="289"/>
    </location>
</feature>
<dbReference type="KEGG" id="pgig:120618898"/>
<evidence type="ECO:0000256" key="7">
    <source>
        <dbReference type="ARBA" id="ARBA00022499"/>
    </source>
</evidence>
<dbReference type="FunFam" id="3.30.70.330:FF:000188">
    <property type="entry name" value="Negative elongation factor complex member E"/>
    <property type="match status" value="1"/>
</dbReference>
<comment type="subcellular location">
    <subcellularLocation>
        <location evidence="2">Chromosome</location>
    </subcellularLocation>
    <subcellularLocation>
        <location evidence="1">Nucleus</location>
    </subcellularLocation>
</comment>
<evidence type="ECO:0000256" key="6">
    <source>
        <dbReference type="ARBA" id="ARBA00022491"/>
    </source>
</evidence>
<evidence type="ECO:0000256" key="20">
    <source>
        <dbReference type="PROSITE-ProRule" id="PRU00176"/>
    </source>
</evidence>
<keyword evidence="14" id="KW-0175">Coiled coil</keyword>
<comment type="function">
    <text evidence="17">Essential component of the NELF complex, a complex that negatively regulates the elongation of transcription by RNA polymerase II. The NELF complex, which acts via an association with the DSIF complex and causes transcriptional pausing, is counteracted by the P-TEFb kinase complex. Provides the strongest RNA binding activity of the NELF complex and may initially recruit the NELF complex to RNA.</text>
</comment>
<evidence type="ECO:0000256" key="18">
    <source>
        <dbReference type="ARBA" id="ARBA00063939"/>
    </source>
</evidence>
<keyword evidence="9" id="KW-0677">Repeat</keyword>
<dbReference type="InterPro" id="IPR033102">
    <property type="entry name" value="NELFE"/>
</dbReference>
<keyword evidence="8" id="KW-0597">Phosphoprotein</keyword>
<proteinExistence type="inferred from homology"/>
<dbReference type="InterPro" id="IPR035979">
    <property type="entry name" value="RBD_domain_sf"/>
</dbReference>
<evidence type="ECO:0000256" key="10">
    <source>
        <dbReference type="ARBA" id="ARBA00022765"/>
    </source>
</evidence>
<evidence type="ECO:0000256" key="9">
    <source>
        <dbReference type="ARBA" id="ARBA00022737"/>
    </source>
</evidence>
<evidence type="ECO:0000256" key="19">
    <source>
        <dbReference type="ARBA" id="ARBA00077512"/>
    </source>
</evidence>
<evidence type="ECO:0000256" key="21">
    <source>
        <dbReference type="SAM" id="MobiDB-lite"/>
    </source>
</evidence>
<keyword evidence="15" id="KW-0804">Transcription</keyword>
<organism evidence="23 24">
    <name type="scientific">Pteropus vampyrus</name>
    <name type="common">Large flying fox</name>
    <dbReference type="NCBI Taxonomy" id="132908"/>
    <lineage>
        <taxon>Eukaryota</taxon>
        <taxon>Metazoa</taxon>
        <taxon>Chordata</taxon>
        <taxon>Craniata</taxon>
        <taxon>Vertebrata</taxon>
        <taxon>Euteleostomi</taxon>
        <taxon>Mammalia</taxon>
        <taxon>Eutheria</taxon>
        <taxon>Laurasiatheria</taxon>
        <taxon>Chiroptera</taxon>
        <taxon>Yinpterochiroptera</taxon>
        <taxon>Pteropodoidea</taxon>
        <taxon>Pteropodidae</taxon>
        <taxon>Pteropodinae</taxon>
        <taxon>Pteropus</taxon>
    </lineage>
</organism>
<dbReference type="GO" id="GO:0034244">
    <property type="term" value="P:negative regulation of transcription elongation by RNA polymerase II"/>
    <property type="evidence" value="ECO:0007669"/>
    <property type="project" value="TreeGrafter"/>
</dbReference>
<keyword evidence="24" id="KW-0251">Elongation factor</keyword>
<feature type="region of interest" description="Disordered" evidence="21">
    <location>
        <begin position="69"/>
        <end position="97"/>
    </location>
</feature>
<evidence type="ECO:0000256" key="12">
    <source>
        <dbReference type="ARBA" id="ARBA00022884"/>
    </source>
</evidence>
<dbReference type="Gene3D" id="3.30.70.330">
    <property type="match status" value="1"/>
</dbReference>
<evidence type="ECO:0000256" key="5">
    <source>
        <dbReference type="ARBA" id="ARBA00022454"/>
    </source>
</evidence>
<keyword evidence="24" id="KW-0648">Protein biosynthesis</keyword>
<dbReference type="GO" id="GO:0003746">
    <property type="term" value="F:translation elongation factor activity"/>
    <property type="evidence" value="ECO:0007669"/>
    <property type="project" value="UniProtKB-KW"/>
</dbReference>
<keyword evidence="7" id="KW-1017">Isopeptide bond</keyword>
<name>A0A6P3RQV2_PTEVA</name>
<keyword evidence="5" id="KW-0158">Chromosome</keyword>
<keyword evidence="6" id="KW-0678">Repressor</keyword>
<dbReference type="AlphaFoldDB" id="A0A6P3RQV2"/>
<dbReference type="GO" id="GO:0032021">
    <property type="term" value="C:NELF complex"/>
    <property type="evidence" value="ECO:0007669"/>
    <property type="project" value="InterPro"/>
</dbReference>
<feature type="compositionally biased region" description="Low complexity" evidence="21">
    <location>
        <begin position="69"/>
        <end position="82"/>
    </location>
</feature>
<evidence type="ECO:0000256" key="2">
    <source>
        <dbReference type="ARBA" id="ARBA00004286"/>
    </source>
</evidence>
<keyword evidence="23" id="KW-1185">Reference proteome</keyword>
<protein>
    <recommendedName>
        <fullName evidence="4">Negative elongation factor E</fullName>
    </recommendedName>
    <alternativeName>
        <fullName evidence="19">RNA-binding protein RD</fullName>
    </alternativeName>
</protein>
<evidence type="ECO:0000256" key="1">
    <source>
        <dbReference type="ARBA" id="ARBA00004123"/>
    </source>
</evidence>
<evidence type="ECO:0000256" key="14">
    <source>
        <dbReference type="ARBA" id="ARBA00023054"/>
    </source>
</evidence>
<dbReference type="RefSeq" id="XP_011378112.1">
    <property type="nucleotide sequence ID" value="XM_011379810.2"/>
</dbReference>
<keyword evidence="13" id="KW-0805">Transcription regulation</keyword>
<dbReference type="CTD" id="7936"/>
<evidence type="ECO:0000256" key="15">
    <source>
        <dbReference type="ARBA" id="ARBA00023163"/>
    </source>
</evidence>
<dbReference type="SMART" id="SM00360">
    <property type="entry name" value="RRM"/>
    <property type="match status" value="1"/>
</dbReference>
<dbReference type="CDD" id="cd12305">
    <property type="entry name" value="RRM_NELFE"/>
    <property type="match status" value="1"/>
</dbReference>
<dbReference type="PROSITE" id="PS50102">
    <property type="entry name" value="RRM"/>
    <property type="match status" value="1"/>
</dbReference>
<keyword evidence="12 20" id="KW-0694">RNA-binding</keyword>
<dbReference type="InterPro" id="IPR000504">
    <property type="entry name" value="RRM_dom"/>
</dbReference>
<evidence type="ECO:0000256" key="13">
    <source>
        <dbReference type="ARBA" id="ARBA00023015"/>
    </source>
</evidence>
<dbReference type="GO" id="GO:0003723">
    <property type="term" value="F:RNA binding"/>
    <property type="evidence" value="ECO:0007669"/>
    <property type="project" value="UniProtKB-UniRule"/>
</dbReference>
<gene>
    <name evidence="24" type="primary">NELFE</name>
</gene>
<feature type="region of interest" description="Disordered" evidence="21">
    <location>
        <begin position="123"/>
        <end position="291"/>
    </location>
</feature>
<evidence type="ECO:0000256" key="16">
    <source>
        <dbReference type="ARBA" id="ARBA00023242"/>
    </source>
</evidence>
<evidence type="ECO:0000256" key="3">
    <source>
        <dbReference type="ARBA" id="ARBA00006120"/>
    </source>
</evidence>
<dbReference type="PANTHER" id="PTHR17250">
    <property type="entry name" value="NEGATIVE ELONGATION FACTOR E"/>
    <property type="match status" value="1"/>
</dbReference>
<evidence type="ECO:0000256" key="4">
    <source>
        <dbReference type="ARBA" id="ARBA00014464"/>
    </source>
</evidence>
<evidence type="ECO:0000256" key="8">
    <source>
        <dbReference type="ARBA" id="ARBA00022553"/>
    </source>
</evidence>
<evidence type="ECO:0000313" key="24">
    <source>
        <dbReference type="RefSeq" id="XP_011378112.1"/>
    </source>
</evidence>
<keyword evidence="16" id="KW-0539">Nucleus</keyword>
<accession>A0A6P3RQV2</accession>
<feature type="domain" description="RRM" evidence="22">
    <location>
        <begin position="295"/>
        <end position="365"/>
    </location>
</feature>
<comment type="similarity">
    <text evidence="3">Belongs to the RRM NELF-E family.</text>
</comment>
<dbReference type="KEGG" id="pvp:105305290"/>
<dbReference type="InterPro" id="IPR034637">
    <property type="entry name" value="NELFE_RRM"/>
</dbReference>
<reference evidence="24" key="1">
    <citation type="submission" date="2025-08" db="UniProtKB">
        <authorList>
            <consortium name="RefSeq"/>
        </authorList>
    </citation>
    <scope>IDENTIFICATION</scope>
    <source>
        <tissue evidence="24">Kidney</tissue>
    </source>
</reference>
<dbReference type="OrthoDB" id="378874at2759"/>
<dbReference type="PANTHER" id="PTHR17250:SF0">
    <property type="entry name" value="NEGATIVE ELONGATION FACTOR E"/>
    <property type="match status" value="1"/>
</dbReference>
<dbReference type="GeneID" id="120618898"/>
<evidence type="ECO:0000259" key="22">
    <source>
        <dbReference type="PROSITE" id="PS50102"/>
    </source>
</evidence>
<dbReference type="RefSeq" id="XP_039738899.1">
    <property type="nucleotide sequence ID" value="XM_039882965.1"/>
</dbReference>